<evidence type="ECO:0000256" key="2">
    <source>
        <dbReference type="RuleBase" id="RU004429"/>
    </source>
</evidence>
<comment type="caution">
    <text evidence="3">The sequence shown here is derived from an EMBL/GenBank/DDBJ whole genome shotgun (WGS) entry which is preliminary data.</text>
</comment>
<dbReference type="GO" id="GO:0008137">
    <property type="term" value="F:NADH dehydrogenase (ubiquinone) activity"/>
    <property type="evidence" value="ECO:0007669"/>
    <property type="project" value="UniProtKB-UniRule"/>
</dbReference>
<sequence>MPETILFYLFASVALISALYVIFSKEPTYAVLSLVVTMFSLAALYVMLHAYFIAMIQILIYAGAILVLFLFILMLLGTEGILPSDQARLGRGWCFFGVLLVSIFTAELAMVFQSTQNLKDWPSEILGTVENIGRSIFSEHLLAFELISLILLIGIIGVVNLAHKKEADNA</sequence>
<keyword evidence="2" id="KW-0472">Membrane</keyword>
<evidence type="ECO:0000313" key="3">
    <source>
        <dbReference type="EMBL" id="PIQ85521.1"/>
    </source>
</evidence>
<evidence type="ECO:0000313" key="4">
    <source>
        <dbReference type="Proteomes" id="UP000230859"/>
    </source>
</evidence>
<dbReference type="AlphaFoldDB" id="A0A2H0LMD5"/>
<feature type="transmembrane region" description="Helical" evidence="2">
    <location>
        <begin position="6"/>
        <end position="23"/>
    </location>
</feature>
<feature type="transmembrane region" description="Helical" evidence="2">
    <location>
        <begin position="89"/>
        <end position="112"/>
    </location>
</feature>
<accession>A0A2H0LMD5</accession>
<gene>
    <name evidence="3" type="ORF">COV74_08500</name>
</gene>
<dbReference type="PANTHER" id="PTHR33269">
    <property type="entry name" value="NADH-UBIQUINONE OXIDOREDUCTASE CHAIN 6"/>
    <property type="match status" value="1"/>
</dbReference>
<keyword evidence="2" id="KW-0520">NAD</keyword>
<dbReference type="EC" id="7.1.1.-" evidence="2"/>
<comment type="similarity">
    <text evidence="1 2">Belongs to the complex I subunit 6 family.</text>
</comment>
<feature type="transmembrane region" description="Helical" evidence="2">
    <location>
        <begin position="58"/>
        <end position="77"/>
    </location>
</feature>
<keyword evidence="2" id="KW-1003">Cell membrane</keyword>
<dbReference type="EMBL" id="PCVY01000065">
    <property type="protein sequence ID" value="PIQ85521.1"/>
    <property type="molecule type" value="Genomic_DNA"/>
</dbReference>
<organism evidence="3 4">
    <name type="scientific">Candidatus Abzuiibacterium crystallinum</name>
    <dbReference type="NCBI Taxonomy" id="1974748"/>
    <lineage>
        <taxon>Bacteria</taxon>
        <taxon>Pseudomonadati</taxon>
        <taxon>Candidatus Omnitrophota</taxon>
        <taxon>Candidatus Abzuiibacterium</taxon>
    </lineage>
</organism>
<proteinExistence type="inferred from homology"/>
<dbReference type="GO" id="GO:0005886">
    <property type="term" value="C:plasma membrane"/>
    <property type="evidence" value="ECO:0007669"/>
    <property type="project" value="UniProtKB-SubCell"/>
</dbReference>
<keyword evidence="2" id="KW-0812">Transmembrane</keyword>
<dbReference type="InterPro" id="IPR042106">
    <property type="entry name" value="Nuo/plastoQ_OxRdtase_6_NuoJ"/>
</dbReference>
<dbReference type="PANTHER" id="PTHR33269:SF17">
    <property type="entry name" value="NADH-UBIQUINONE OXIDOREDUCTASE CHAIN 6"/>
    <property type="match status" value="1"/>
</dbReference>
<dbReference type="Pfam" id="PF00499">
    <property type="entry name" value="Oxidored_q3"/>
    <property type="match status" value="1"/>
</dbReference>
<feature type="transmembrane region" description="Helical" evidence="2">
    <location>
        <begin position="141"/>
        <end position="162"/>
    </location>
</feature>
<protein>
    <recommendedName>
        <fullName evidence="2">NADH-quinone oxidoreductase subunit J</fullName>
        <ecNumber evidence="2">7.1.1.-</ecNumber>
    </recommendedName>
</protein>
<comment type="catalytic activity">
    <reaction evidence="2">
        <text>a quinone + NADH + 5 H(+)(in) = a quinol + NAD(+) + 4 H(+)(out)</text>
        <dbReference type="Rhea" id="RHEA:57888"/>
        <dbReference type="ChEBI" id="CHEBI:15378"/>
        <dbReference type="ChEBI" id="CHEBI:24646"/>
        <dbReference type="ChEBI" id="CHEBI:57540"/>
        <dbReference type="ChEBI" id="CHEBI:57945"/>
        <dbReference type="ChEBI" id="CHEBI:132124"/>
    </reaction>
</comment>
<keyword evidence="2" id="KW-1133">Transmembrane helix</keyword>
<keyword evidence="2" id="KW-0874">Quinone</keyword>
<reference evidence="3 4" key="1">
    <citation type="submission" date="2017-09" db="EMBL/GenBank/DDBJ databases">
        <title>Depth-based differentiation of microbial function through sediment-hosted aquifers and enrichment of novel symbionts in the deep terrestrial subsurface.</title>
        <authorList>
            <person name="Probst A.J."/>
            <person name="Ladd B."/>
            <person name="Jarett J.K."/>
            <person name="Geller-Mcgrath D.E."/>
            <person name="Sieber C.M."/>
            <person name="Emerson J.B."/>
            <person name="Anantharaman K."/>
            <person name="Thomas B.C."/>
            <person name="Malmstrom R."/>
            <person name="Stieglmeier M."/>
            <person name="Klingl A."/>
            <person name="Woyke T."/>
            <person name="Ryan C.M."/>
            <person name="Banfield J.F."/>
        </authorList>
    </citation>
    <scope>NUCLEOTIDE SEQUENCE [LARGE SCALE GENOMIC DNA]</scope>
    <source>
        <strain evidence="3">CG11_big_fil_rev_8_21_14_0_20_45_26</strain>
    </source>
</reference>
<dbReference type="InterPro" id="IPR001457">
    <property type="entry name" value="NADH_UbQ/plastoQ_OxRdtase_su6"/>
</dbReference>
<name>A0A2H0LMD5_9BACT</name>
<comment type="subcellular location">
    <subcellularLocation>
        <location evidence="2">Cell membrane</location>
        <topology evidence="2">Multi-pass membrane protein</topology>
    </subcellularLocation>
</comment>
<comment type="function">
    <text evidence="2">NDH-1 shuttles electrons from NADH, via FMN and iron-sulfur (Fe-S) centers, to quinones in the respiratory chain. Couples the redox reaction to proton translocation (for every two electrons transferred, four hydrogen ions are translocated across the cytoplasmic membrane), and thus conserves the redox energy in a proton gradient.</text>
</comment>
<feature type="transmembrane region" description="Helical" evidence="2">
    <location>
        <begin position="30"/>
        <end position="52"/>
    </location>
</feature>
<dbReference type="Gene3D" id="1.20.120.1200">
    <property type="entry name" value="NADH-ubiquinone/plastoquinone oxidoreductase chain 6, subunit NuoJ"/>
    <property type="match status" value="1"/>
</dbReference>
<dbReference type="GO" id="GO:0048038">
    <property type="term" value="F:quinone binding"/>
    <property type="evidence" value="ECO:0007669"/>
    <property type="project" value="UniProtKB-UniRule"/>
</dbReference>
<dbReference type="Proteomes" id="UP000230859">
    <property type="component" value="Unassembled WGS sequence"/>
</dbReference>
<evidence type="ECO:0000256" key="1">
    <source>
        <dbReference type="ARBA" id="ARBA00005698"/>
    </source>
</evidence>